<gene>
    <name evidence="1" type="ORF">GCM10011574_43470</name>
</gene>
<protein>
    <submittedName>
        <fullName evidence="1">Uncharacterized protein</fullName>
    </submittedName>
</protein>
<name>A0A8H9LF01_9ACTN</name>
<organism evidence="1 2">
    <name type="scientific">Microbispora bryophytorum</name>
    <dbReference type="NCBI Taxonomy" id="1460882"/>
    <lineage>
        <taxon>Bacteria</taxon>
        <taxon>Bacillati</taxon>
        <taxon>Actinomycetota</taxon>
        <taxon>Actinomycetes</taxon>
        <taxon>Streptosporangiales</taxon>
        <taxon>Streptosporangiaceae</taxon>
        <taxon>Microbispora</taxon>
    </lineage>
</organism>
<dbReference type="EMBL" id="BMMN01000007">
    <property type="protein sequence ID" value="GGO18650.1"/>
    <property type="molecule type" value="Genomic_DNA"/>
</dbReference>
<dbReference type="Proteomes" id="UP000653480">
    <property type="component" value="Unassembled WGS sequence"/>
</dbReference>
<comment type="caution">
    <text evidence="1">The sequence shown here is derived from an EMBL/GenBank/DDBJ whole genome shotgun (WGS) entry which is preliminary data.</text>
</comment>
<reference evidence="1" key="1">
    <citation type="journal article" date="2014" name="Int. J. Syst. Evol. Microbiol.">
        <title>Complete genome sequence of Corynebacterium casei LMG S-19264T (=DSM 44701T), isolated from a smear-ripened cheese.</title>
        <authorList>
            <consortium name="US DOE Joint Genome Institute (JGI-PGF)"/>
            <person name="Walter F."/>
            <person name="Albersmeier A."/>
            <person name="Kalinowski J."/>
            <person name="Ruckert C."/>
        </authorList>
    </citation>
    <scope>NUCLEOTIDE SEQUENCE</scope>
    <source>
        <strain evidence="1">CGMCC 4.7138</strain>
    </source>
</reference>
<sequence>MEPDDDVLGDVLGEEVLDELVEVAGSFFPESPDDFEDVVVVDVVVDEVDERLSVR</sequence>
<keyword evidence="2" id="KW-1185">Reference proteome</keyword>
<dbReference type="AlphaFoldDB" id="A0A8H9LF01"/>
<proteinExistence type="predicted"/>
<evidence type="ECO:0000313" key="2">
    <source>
        <dbReference type="Proteomes" id="UP000653480"/>
    </source>
</evidence>
<reference evidence="1" key="2">
    <citation type="submission" date="2020-09" db="EMBL/GenBank/DDBJ databases">
        <authorList>
            <person name="Sun Q."/>
            <person name="Zhou Y."/>
        </authorList>
    </citation>
    <scope>NUCLEOTIDE SEQUENCE</scope>
    <source>
        <strain evidence="1">CGMCC 4.7138</strain>
    </source>
</reference>
<evidence type="ECO:0000313" key="1">
    <source>
        <dbReference type="EMBL" id="GGO18650.1"/>
    </source>
</evidence>
<accession>A0A8H9LF01</accession>